<dbReference type="PANTHER" id="PTHR23514">
    <property type="entry name" value="BYPASS OF STOP CODON PROTEIN 6"/>
    <property type="match status" value="1"/>
</dbReference>
<organism evidence="10 11">
    <name type="scientific">Muricomes intestini</name>
    <dbReference type="NCBI Taxonomy" id="1796634"/>
    <lineage>
        <taxon>Bacteria</taxon>
        <taxon>Bacillati</taxon>
        <taxon>Bacillota</taxon>
        <taxon>Clostridia</taxon>
        <taxon>Lachnospirales</taxon>
        <taxon>Lachnospiraceae</taxon>
        <taxon>Muricomes</taxon>
    </lineage>
</organism>
<dbReference type="GO" id="GO:0005886">
    <property type="term" value="C:plasma membrane"/>
    <property type="evidence" value="ECO:0007669"/>
    <property type="project" value="UniProtKB-SubCell"/>
</dbReference>
<keyword evidence="3" id="KW-0813">Transport</keyword>
<accession>A0A4R3K3L1</accession>
<dbReference type="SUPFAM" id="SSF103473">
    <property type="entry name" value="MFS general substrate transporter"/>
    <property type="match status" value="1"/>
</dbReference>
<evidence type="ECO:0000256" key="2">
    <source>
        <dbReference type="ARBA" id="ARBA00008335"/>
    </source>
</evidence>
<keyword evidence="6 8" id="KW-0472">Membrane</keyword>
<gene>
    <name evidence="10" type="ORF">EDD59_1189</name>
</gene>
<feature type="transmembrane region" description="Helical" evidence="8">
    <location>
        <begin position="234"/>
        <end position="253"/>
    </location>
</feature>
<comment type="similarity">
    <text evidence="2">Belongs to the major facilitator superfamily.</text>
</comment>
<protein>
    <submittedName>
        <fullName evidence="10">Fucose permease</fullName>
    </submittedName>
</protein>
<dbReference type="PANTHER" id="PTHR23514:SF3">
    <property type="entry name" value="BYPASS OF STOP CODON PROTEIN 6"/>
    <property type="match status" value="1"/>
</dbReference>
<dbReference type="InterPro" id="IPR036259">
    <property type="entry name" value="MFS_trans_sf"/>
</dbReference>
<feature type="transmembrane region" description="Helical" evidence="8">
    <location>
        <begin position="98"/>
        <end position="118"/>
    </location>
</feature>
<reference evidence="10 11" key="1">
    <citation type="submission" date="2019-03" db="EMBL/GenBank/DDBJ databases">
        <title>Genomic Encyclopedia of Type Strains, Phase IV (KMG-IV): sequencing the most valuable type-strain genomes for metagenomic binning, comparative biology and taxonomic classification.</title>
        <authorList>
            <person name="Goeker M."/>
        </authorList>
    </citation>
    <scope>NUCLEOTIDE SEQUENCE [LARGE SCALE GENOMIC DNA]</scope>
    <source>
        <strain evidence="10 11">DSM 29489</strain>
    </source>
</reference>
<evidence type="ECO:0000256" key="5">
    <source>
        <dbReference type="ARBA" id="ARBA00022989"/>
    </source>
</evidence>
<dbReference type="OrthoDB" id="9795150at2"/>
<evidence type="ECO:0000256" key="1">
    <source>
        <dbReference type="ARBA" id="ARBA00004651"/>
    </source>
</evidence>
<evidence type="ECO:0000256" key="4">
    <source>
        <dbReference type="ARBA" id="ARBA00022692"/>
    </source>
</evidence>
<evidence type="ECO:0000256" key="3">
    <source>
        <dbReference type="ARBA" id="ARBA00022448"/>
    </source>
</evidence>
<feature type="transmembrane region" description="Helical" evidence="8">
    <location>
        <begin position="70"/>
        <end position="92"/>
    </location>
</feature>
<dbReference type="InterPro" id="IPR011701">
    <property type="entry name" value="MFS"/>
</dbReference>
<feature type="transmembrane region" description="Helical" evidence="8">
    <location>
        <begin position="383"/>
        <end position="401"/>
    </location>
</feature>
<comment type="caution">
    <text evidence="10">The sequence shown here is derived from an EMBL/GenBank/DDBJ whole genome shotgun (WGS) entry which is preliminary data.</text>
</comment>
<name>A0A4R3K3L1_9FIRM</name>
<dbReference type="Pfam" id="PF07690">
    <property type="entry name" value="MFS_1"/>
    <property type="match status" value="1"/>
</dbReference>
<proteinExistence type="inferred from homology"/>
<keyword evidence="4 8" id="KW-0812">Transmembrane</keyword>
<dbReference type="Proteomes" id="UP000295726">
    <property type="component" value="Unassembled WGS sequence"/>
</dbReference>
<evidence type="ECO:0000259" key="9">
    <source>
        <dbReference type="PROSITE" id="PS50850"/>
    </source>
</evidence>
<keyword evidence="5 8" id="KW-1133">Transmembrane helix</keyword>
<dbReference type="InterPro" id="IPR051788">
    <property type="entry name" value="MFS_Transporter"/>
</dbReference>
<dbReference type="RefSeq" id="WP_132382254.1">
    <property type="nucleotide sequence ID" value="NZ_DAIPCY010000072.1"/>
</dbReference>
<sequence length="417" mass="44747">MTILLLIIYVAFISLGLPDSLLGAAWPSMYRELGASVSWAGAITMIIAVGTIVSSLASDYMTRKLGAGKVTAISVGMTAVALFGFSVSHSFWVLCLWALPYGLGAGSVDAALNNFVALHYPARHMSWLHCMWGVGASIGPVIMGWAVSGGLKWNGGYRTISIFQMSLTAILFLSLPLWRKKRGEYVPGPKIELNQAGEADKVETPEAEPNSPKEHPRHQYTFGQILKVRGVKEALTCFFCYCALESTAGLWAASYCTLYRGITPERAAGWASLFYLGITAGRFVCGFITLKVNDRNMVRLGQAVAAIGILCVLLPLGNGVLVTGLILIGCGCAPVFPSIIHETPDNFGADLSQSIIGMQMAAAYAGTCLIPPLFGLVAQYVNIGLYPLFMAATLVLMIIMSEKLHTVVENEALCEES</sequence>
<feature type="domain" description="Major facilitator superfamily (MFS) profile" evidence="9">
    <location>
        <begin position="4"/>
        <end position="409"/>
    </location>
</feature>
<dbReference type="AlphaFoldDB" id="A0A4R3K3L1"/>
<feature type="transmembrane region" description="Helical" evidence="8">
    <location>
        <begin position="356"/>
        <end position="376"/>
    </location>
</feature>
<feature type="region of interest" description="Disordered" evidence="7">
    <location>
        <begin position="197"/>
        <end position="217"/>
    </location>
</feature>
<evidence type="ECO:0000256" key="6">
    <source>
        <dbReference type="ARBA" id="ARBA00023136"/>
    </source>
</evidence>
<evidence type="ECO:0000256" key="8">
    <source>
        <dbReference type="SAM" id="Phobius"/>
    </source>
</evidence>
<dbReference type="PROSITE" id="PS50850">
    <property type="entry name" value="MFS"/>
    <property type="match status" value="1"/>
</dbReference>
<comment type="subcellular location">
    <subcellularLocation>
        <location evidence="1">Cell membrane</location>
        <topology evidence="1">Multi-pass membrane protein</topology>
    </subcellularLocation>
</comment>
<evidence type="ECO:0000256" key="7">
    <source>
        <dbReference type="SAM" id="MobiDB-lite"/>
    </source>
</evidence>
<dbReference type="Gene3D" id="1.20.1250.20">
    <property type="entry name" value="MFS general substrate transporter like domains"/>
    <property type="match status" value="1"/>
</dbReference>
<feature type="transmembrane region" description="Helical" evidence="8">
    <location>
        <begin position="273"/>
        <end position="292"/>
    </location>
</feature>
<feature type="transmembrane region" description="Helical" evidence="8">
    <location>
        <begin position="304"/>
        <end position="336"/>
    </location>
</feature>
<keyword evidence="11" id="KW-1185">Reference proteome</keyword>
<evidence type="ECO:0000313" key="11">
    <source>
        <dbReference type="Proteomes" id="UP000295726"/>
    </source>
</evidence>
<dbReference type="GO" id="GO:0022857">
    <property type="term" value="F:transmembrane transporter activity"/>
    <property type="evidence" value="ECO:0007669"/>
    <property type="project" value="InterPro"/>
</dbReference>
<feature type="transmembrane region" description="Helical" evidence="8">
    <location>
        <begin position="130"/>
        <end position="148"/>
    </location>
</feature>
<feature type="transmembrane region" description="Helical" evidence="8">
    <location>
        <begin position="160"/>
        <end position="178"/>
    </location>
</feature>
<dbReference type="InterPro" id="IPR020846">
    <property type="entry name" value="MFS_dom"/>
</dbReference>
<evidence type="ECO:0000313" key="10">
    <source>
        <dbReference type="EMBL" id="TCS77280.1"/>
    </source>
</evidence>
<feature type="transmembrane region" description="Helical" evidence="8">
    <location>
        <begin position="39"/>
        <end position="58"/>
    </location>
</feature>
<dbReference type="EMBL" id="SLZZ01000018">
    <property type="protein sequence ID" value="TCS77280.1"/>
    <property type="molecule type" value="Genomic_DNA"/>
</dbReference>